<comment type="subunit">
    <text evidence="3 10">Monomer.</text>
</comment>
<evidence type="ECO:0000256" key="6">
    <source>
        <dbReference type="ARBA" id="ARBA00022729"/>
    </source>
</evidence>
<comment type="function">
    <text evidence="10">Participates in the translocation of lipoproteins from the inner membrane to the outer membrane. Only forms a complex with a lipoprotein if the residue after the N-terminal Cys is not an aspartate (The Asp acts as a targeting signal to indicate that the lipoprotein should stay in the inner membrane).</text>
</comment>
<evidence type="ECO:0000313" key="11">
    <source>
        <dbReference type="EMBL" id="GGI79561.1"/>
    </source>
</evidence>
<dbReference type="GO" id="GO:0044874">
    <property type="term" value="P:lipoprotein localization to outer membrane"/>
    <property type="evidence" value="ECO:0007669"/>
    <property type="project" value="UniProtKB-UniRule"/>
</dbReference>
<evidence type="ECO:0000313" key="12">
    <source>
        <dbReference type="Proteomes" id="UP000630149"/>
    </source>
</evidence>
<evidence type="ECO:0000256" key="3">
    <source>
        <dbReference type="ARBA" id="ARBA00011245"/>
    </source>
</evidence>
<evidence type="ECO:0000256" key="2">
    <source>
        <dbReference type="ARBA" id="ARBA00007615"/>
    </source>
</evidence>
<dbReference type="Pfam" id="PF03548">
    <property type="entry name" value="LolA"/>
    <property type="match status" value="1"/>
</dbReference>
<keyword evidence="11" id="KW-0449">Lipoprotein</keyword>
<dbReference type="EMBL" id="BMOB01000002">
    <property type="protein sequence ID" value="GGI79561.1"/>
    <property type="molecule type" value="Genomic_DNA"/>
</dbReference>
<name>A0A917JP23_9GAMM</name>
<evidence type="ECO:0000256" key="9">
    <source>
        <dbReference type="ARBA" id="ARBA00023186"/>
    </source>
</evidence>
<dbReference type="SUPFAM" id="SSF89392">
    <property type="entry name" value="Prokaryotic lipoproteins and lipoprotein localization factors"/>
    <property type="match status" value="1"/>
</dbReference>
<evidence type="ECO:0000256" key="8">
    <source>
        <dbReference type="ARBA" id="ARBA00022927"/>
    </source>
</evidence>
<evidence type="ECO:0000256" key="10">
    <source>
        <dbReference type="HAMAP-Rule" id="MF_00240"/>
    </source>
</evidence>
<dbReference type="AlphaFoldDB" id="A0A917JP23"/>
<comment type="caution">
    <text evidence="11">The sequence shown here is derived from an EMBL/GenBank/DDBJ whole genome shotgun (WGS) entry which is preliminary data.</text>
</comment>
<protein>
    <recommendedName>
        <fullName evidence="4 10">Outer-membrane lipoprotein carrier protein</fullName>
    </recommendedName>
</protein>
<dbReference type="OrthoDB" id="9787361at2"/>
<reference evidence="11" key="1">
    <citation type="journal article" date="2014" name="Int. J. Syst. Evol. Microbiol.">
        <title>Complete genome sequence of Corynebacterium casei LMG S-19264T (=DSM 44701T), isolated from a smear-ripened cheese.</title>
        <authorList>
            <consortium name="US DOE Joint Genome Institute (JGI-PGF)"/>
            <person name="Walter F."/>
            <person name="Albersmeier A."/>
            <person name="Kalinowski J."/>
            <person name="Ruckert C."/>
        </authorList>
    </citation>
    <scope>NUCLEOTIDE SEQUENCE</scope>
    <source>
        <strain evidence="11">JCM 13919</strain>
    </source>
</reference>
<dbReference type="InterPro" id="IPR018323">
    <property type="entry name" value="OM_lipoprot_carrier_LolA_Pbac"/>
</dbReference>
<reference evidence="11" key="2">
    <citation type="submission" date="2020-09" db="EMBL/GenBank/DDBJ databases">
        <authorList>
            <person name="Sun Q."/>
            <person name="Ohkuma M."/>
        </authorList>
    </citation>
    <scope>NUCLEOTIDE SEQUENCE</scope>
    <source>
        <strain evidence="11">JCM 13919</strain>
    </source>
</reference>
<evidence type="ECO:0000256" key="1">
    <source>
        <dbReference type="ARBA" id="ARBA00004418"/>
    </source>
</evidence>
<evidence type="ECO:0000256" key="4">
    <source>
        <dbReference type="ARBA" id="ARBA00014035"/>
    </source>
</evidence>
<sequence length="202" mass="22605" precursor="true">MRKLALVLLCVVMQQAYSNEASAVLQKKLNAIHTMSASFKQVVQAKKRQLSSSSGTMALSRPGRFRWDTKEPMAQLVVADGAKLWIYDKELEQVTVKKQQKGIGGTAGLFLSGYDNTVARDFEVDEKTKGNESLFDLKAKSSKENFQRVKLTFSGDKLKTMEMFDQLGQHTIVRLSNIKVNPGLKTSLFKFKIPKGVDVVKQ</sequence>
<keyword evidence="9 10" id="KW-0143">Chaperone</keyword>
<feature type="signal peptide" evidence="10">
    <location>
        <begin position="1"/>
        <end position="23"/>
    </location>
</feature>
<dbReference type="GO" id="GO:0042953">
    <property type="term" value="P:lipoprotein transport"/>
    <property type="evidence" value="ECO:0007669"/>
    <property type="project" value="InterPro"/>
</dbReference>
<dbReference type="HAMAP" id="MF_00240">
    <property type="entry name" value="LolA"/>
    <property type="match status" value="1"/>
</dbReference>
<gene>
    <name evidence="10 11" type="primary">lolA</name>
    <name evidence="11" type="ORF">GCM10007966_05130</name>
</gene>
<evidence type="ECO:0000256" key="7">
    <source>
        <dbReference type="ARBA" id="ARBA00022764"/>
    </source>
</evidence>
<proteinExistence type="inferred from homology"/>
<keyword evidence="5 10" id="KW-0813">Transport</keyword>
<comment type="similarity">
    <text evidence="2 10">Belongs to the LolA family.</text>
</comment>
<organism evidence="11 12">
    <name type="scientific">Legionella impletisoli</name>
    <dbReference type="NCBI Taxonomy" id="343510"/>
    <lineage>
        <taxon>Bacteria</taxon>
        <taxon>Pseudomonadati</taxon>
        <taxon>Pseudomonadota</taxon>
        <taxon>Gammaproteobacteria</taxon>
        <taxon>Legionellales</taxon>
        <taxon>Legionellaceae</taxon>
        <taxon>Legionella</taxon>
    </lineage>
</organism>
<dbReference type="GO" id="GO:0042597">
    <property type="term" value="C:periplasmic space"/>
    <property type="evidence" value="ECO:0007669"/>
    <property type="project" value="UniProtKB-SubCell"/>
</dbReference>
<comment type="subcellular location">
    <subcellularLocation>
        <location evidence="1 10">Periplasm</location>
    </subcellularLocation>
</comment>
<dbReference type="NCBIfam" id="TIGR00547">
    <property type="entry name" value="lolA"/>
    <property type="match status" value="1"/>
</dbReference>
<dbReference type="Gene3D" id="2.50.20.10">
    <property type="entry name" value="Lipoprotein localisation LolA/LolB/LppX"/>
    <property type="match status" value="1"/>
</dbReference>
<evidence type="ECO:0000256" key="5">
    <source>
        <dbReference type="ARBA" id="ARBA00022448"/>
    </source>
</evidence>
<keyword evidence="8 10" id="KW-0653">Protein transport</keyword>
<dbReference type="PANTHER" id="PTHR35869">
    <property type="entry name" value="OUTER-MEMBRANE LIPOPROTEIN CARRIER PROTEIN"/>
    <property type="match status" value="1"/>
</dbReference>
<keyword evidence="12" id="KW-1185">Reference proteome</keyword>
<keyword evidence="7 10" id="KW-0574">Periplasm</keyword>
<dbReference type="PANTHER" id="PTHR35869:SF1">
    <property type="entry name" value="OUTER-MEMBRANE LIPOPROTEIN CARRIER PROTEIN"/>
    <property type="match status" value="1"/>
</dbReference>
<feature type="chain" id="PRO_5038199244" description="Outer-membrane lipoprotein carrier protein" evidence="10">
    <location>
        <begin position="24"/>
        <end position="202"/>
    </location>
</feature>
<dbReference type="InterPro" id="IPR029046">
    <property type="entry name" value="LolA/LolB/LppX"/>
</dbReference>
<dbReference type="CDD" id="cd16325">
    <property type="entry name" value="LolA"/>
    <property type="match status" value="1"/>
</dbReference>
<keyword evidence="6 10" id="KW-0732">Signal</keyword>
<accession>A0A917JP23</accession>
<dbReference type="RefSeq" id="WP_131775959.1">
    <property type="nucleotide sequence ID" value="NZ_BMOB01000002.1"/>
</dbReference>
<dbReference type="Proteomes" id="UP000630149">
    <property type="component" value="Unassembled WGS sequence"/>
</dbReference>
<dbReference type="InterPro" id="IPR004564">
    <property type="entry name" value="OM_lipoprot_carrier_LolA-like"/>
</dbReference>